<evidence type="ECO:0000256" key="4">
    <source>
        <dbReference type="ARBA" id="ARBA00022884"/>
    </source>
</evidence>
<organism evidence="8 9">
    <name type="scientific">Pectinatus brassicae</name>
    <dbReference type="NCBI Taxonomy" id="862415"/>
    <lineage>
        <taxon>Bacteria</taxon>
        <taxon>Bacillati</taxon>
        <taxon>Bacillota</taxon>
        <taxon>Negativicutes</taxon>
        <taxon>Selenomonadales</taxon>
        <taxon>Selenomonadaceae</taxon>
        <taxon>Pectinatus</taxon>
    </lineage>
</organism>
<dbReference type="GO" id="GO:0051607">
    <property type="term" value="P:defense response to virus"/>
    <property type="evidence" value="ECO:0007669"/>
    <property type="project" value="UniProtKB-KW"/>
</dbReference>
<dbReference type="PANTHER" id="PTHR38007:SF1">
    <property type="entry name" value="CRISPR SYSTEM CMS PROTEIN CSM5"/>
    <property type="match status" value="1"/>
</dbReference>
<evidence type="ECO:0000256" key="6">
    <source>
        <dbReference type="ARBA" id="ARBA00031720"/>
    </source>
</evidence>
<evidence type="ECO:0000256" key="2">
    <source>
        <dbReference type="ARBA" id="ARBA00006680"/>
    </source>
</evidence>
<accession>A0A840UH26</accession>
<gene>
    <name evidence="8" type="ORF">HNR32_000615</name>
</gene>
<evidence type="ECO:0000256" key="5">
    <source>
        <dbReference type="ARBA" id="ARBA00023118"/>
    </source>
</evidence>
<keyword evidence="9" id="KW-1185">Reference proteome</keyword>
<comment type="similarity">
    <text evidence="2">Belongs to the CRISPR-associated Csm5 family.</text>
</comment>
<dbReference type="AlphaFoldDB" id="A0A840UH26"/>
<evidence type="ECO:0000256" key="3">
    <source>
        <dbReference type="ARBA" id="ARBA00016113"/>
    </source>
</evidence>
<sequence length="410" mass="47208">MNEFLQTKKMQLKCLAPIHIGSGNKLSKNEYIFDEDKGIIYLLQQNKWLQFLQDFNPANEKKETSSKSGSQIKGFVALAQVLGHKSKEYLQEYKKYIIRNARSEKPLSLYQWCINNDIKMTDAAACALAQTYIKSDKNDLNDMMPFMRQADGNIYIPGSSIKGTIRTALLYKLVKTAPQYKSWQRSLQQIRPSDKKSYESLAKEIEQAVFYKYEDFNDKGRKVTDARADIMRGLRISDACINGTAETQVYRKYDISLYKDKRGKAEKKLPLYRECAPIDTSFSFAMTVEKQFMQSSGINSIEDVLQIMADYTAEIVSLEKEVFNDYGRRYWDGRENMANIIIGGGSGFLTKTIIYSLLPRMEAVNIVKNYLDYKFKKHKHNILDRQVSPRTLKVAGDINNMYHIGLGLIE</sequence>
<dbReference type="GO" id="GO:0003723">
    <property type="term" value="F:RNA binding"/>
    <property type="evidence" value="ECO:0007669"/>
    <property type="project" value="UniProtKB-KW"/>
</dbReference>
<evidence type="ECO:0000256" key="1">
    <source>
        <dbReference type="ARBA" id="ARBA00003088"/>
    </source>
</evidence>
<dbReference type="InterPro" id="IPR005537">
    <property type="entry name" value="RAMP_III_fam"/>
</dbReference>
<dbReference type="Proteomes" id="UP000559117">
    <property type="component" value="Unassembled WGS sequence"/>
</dbReference>
<comment type="function">
    <text evidence="1">This subunit might be involved in maturation of a crRNA intermediate to its mature form.</text>
</comment>
<proteinExistence type="inferred from homology"/>
<dbReference type="PANTHER" id="PTHR38007">
    <property type="entry name" value="CRISPR SYSTEM CMS PROTEIN CSM5"/>
    <property type="match status" value="1"/>
</dbReference>
<dbReference type="EMBL" id="JACHFH010000005">
    <property type="protein sequence ID" value="MBB5335490.1"/>
    <property type="molecule type" value="Genomic_DNA"/>
</dbReference>
<feature type="domain" description="CRISPR type III-associated protein" evidence="7">
    <location>
        <begin position="12"/>
        <end position="292"/>
    </location>
</feature>
<name>A0A840UH26_9FIRM</name>
<dbReference type="InterPro" id="IPR010173">
    <property type="entry name" value="CRISPR-assoc_Csm5"/>
</dbReference>
<comment type="caution">
    <text evidence="8">The sequence shown here is derived from an EMBL/GenBank/DDBJ whole genome shotgun (WGS) entry which is preliminary data.</text>
</comment>
<protein>
    <recommendedName>
        <fullName evidence="3">CRISPR system Cms protein Csm5</fullName>
    </recommendedName>
    <alternativeName>
        <fullName evidence="6">CRISPR type III A-associated protein Csm5</fullName>
    </alternativeName>
</protein>
<dbReference type="NCBIfam" id="TIGR01899">
    <property type="entry name" value="cas_TM1807_csm5"/>
    <property type="match status" value="1"/>
</dbReference>
<dbReference type="RefSeq" id="WP_183859535.1">
    <property type="nucleotide sequence ID" value="NZ_JACHFH010000005.1"/>
</dbReference>
<evidence type="ECO:0000259" key="7">
    <source>
        <dbReference type="Pfam" id="PF03787"/>
    </source>
</evidence>
<keyword evidence="5" id="KW-0051">Antiviral defense</keyword>
<keyword evidence="4" id="KW-0694">RNA-binding</keyword>
<dbReference type="Pfam" id="PF03787">
    <property type="entry name" value="RAMPs"/>
    <property type="match status" value="1"/>
</dbReference>
<evidence type="ECO:0000313" key="8">
    <source>
        <dbReference type="EMBL" id="MBB5335490.1"/>
    </source>
</evidence>
<evidence type="ECO:0000313" key="9">
    <source>
        <dbReference type="Proteomes" id="UP000559117"/>
    </source>
</evidence>
<reference evidence="8 9" key="1">
    <citation type="submission" date="2020-08" db="EMBL/GenBank/DDBJ databases">
        <title>Genomic Encyclopedia of Type Strains, Phase IV (KMG-IV): sequencing the most valuable type-strain genomes for metagenomic binning, comparative biology and taxonomic classification.</title>
        <authorList>
            <person name="Goeker M."/>
        </authorList>
    </citation>
    <scope>NUCLEOTIDE SEQUENCE [LARGE SCALE GENOMIC DNA]</scope>
    <source>
        <strain evidence="8 9">DSM 24661</strain>
    </source>
</reference>